<reference evidence="2 3" key="1">
    <citation type="submission" date="2015-09" db="EMBL/GenBank/DDBJ databases">
        <title>Host preference determinants of Valsa canker pathogens revealed by comparative genomics.</title>
        <authorList>
            <person name="Yin Z."/>
            <person name="Huang L."/>
        </authorList>
    </citation>
    <scope>NUCLEOTIDE SEQUENCE [LARGE SCALE GENOMIC DNA]</scope>
    <source>
        <strain evidence="2 3">YSFL</strain>
    </source>
</reference>
<feature type="region of interest" description="Disordered" evidence="1">
    <location>
        <begin position="222"/>
        <end position="251"/>
    </location>
</feature>
<feature type="compositionally biased region" description="Low complexity" evidence="1">
    <location>
        <begin position="84"/>
        <end position="93"/>
    </location>
</feature>
<dbReference type="EMBL" id="LJZO01000039">
    <property type="protein sequence ID" value="ROV92142.1"/>
    <property type="molecule type" value="Genomic_DNA"/>
</dbReference>
<feature type="region of interest" description="Disordered" evidence="1">
    <location>
        <begin position="84"/>
        <end position="104"/>
    </location>
</feature>
<name>A0A423VMA9_CYTCH</name>
<evidence type="ECO:0000256" key="1">
    <source>
        <dbReference type="SAM" id="MobiDB-lite"/>
    </source>
</evidence>
<gene>
    <name evidence="2" type="ORF">VSDG_07520</name>
</gene>
<organism evidence="2 3">
    <name type="scientific">Cytospora chrysosperma</name>
    <name type="common">Cytospora canker fungus</name>
    <name type="synonym">Sphaeria chrysosperma</name>
    <dbReference type="NCBI Taxonomy" id="252740"/>
    <lineage>
        <taxon>Eukaryota</taxon>
        <taxon>Fungi</taxon>
        <taxon>Dikarya</taxon>
        <taxon>Ascomycota</taxon>
        <taxon>Pezizomycotina</taxon>
        <taxon>Sordariomycetes</taxon>
        <taxon>Sordariomycetidae</taxon>
        <taxon>Diaporthales</taxon>
        <taxon>Cytosporaceae</taxon>
        <taxon>Cytospora</taxon>
    </lineage>
</organism>
<evidence type="ECO:0000313" key="3">
    <source>
        <dbReference type="Proteomes" id="UP000284375"/>
    </source>
</evidence>
<protein>
    <submittedName>
        <fullName evidence="2">Uncharacterized protein</fullName>
    </submittedName>
</protein>
<sequence length="377" mass="41213">MDETPLHEPVSVFSEDEVGKLLAGAKNYLCEAARANTVLQDQDHPLTDGVYTLSESDVKGFLYYILEMAGRLRRKEMPQGVITTAAETESSSSQAPRSMRPVASTTVGPATTITISEASFTPAIDTDDGVRERPQTATTSTVISQDNVTEITWLHPRDSSPVVVPEVETTLDPPSPGSPPSSTDQLKHAETARTLEHLGLAYPERRASVGSRYDAKFSYRPESSIGNNNRKRRQSSMMVTTEGDELDPEGSPPTTLLAMVRKKSVQFSQAMGSLMNGAYRNADHRPRRDSSVVRMRGILDRIQPSIPRPEDDLDIYTAFTGAQPVTPIDQYNSRTRRPERASDALDGLIPPSGLLTKSWGGFPGTCGTAMDLDLFLI</sequence>
<accession>A0A423VMA9</accession>
<comment type="caution">
    <text evidence="2">The sequence shown here is derived from an EMBL/GenBank/DDBJ whole genome shotgun (WGS) entry which is preliminary data.</text>
</comment>
<dbReference type="AlphaFoldDB" id="A0A423VMA9"/>
<evidence type="ECO:0000313" key="2">
    <source>
        <dbReference type="EMBL" id="ROV92142.1"/>
    </source>
</evidence>
<proteinExistence type="predicted"/>
<dbReference type="Proteomes" id="UP000284375">
    <property type="component" value="Unassembled WGS sequence"/>
</dbReference>
<dbReference type="OrthoDB" id="5238938at2759"/>
<feature type="region of interest" description="Disordered" evidence="1">
    <location>
        <begin position="167"/>
        <end position="187"/>
    </location>
</feature>
<feature type="region of interest" description="Disordered" evidence="1">
    <location>
        <begin position="119"/>
        <end position="141"/>
    </location>
</feature>
<keyword evidence="3" id="KW-1185">Reference proteome</keyword>